<accession>A0AAD8AW49</accession>
<evidence type="ECO:0000313" key="1">
    <source>
        <dbReference type="EMBL" id="KAK0043483.1"/>
    </source>
</evidence>
<dbReference type="Gene3D" id="1.10.4080.10">
    <property type="entry name" value="ADP-ribosylation/Crystallin J1"/>
    <property type="match status" value="1"/>
</dbReference>
<name>A0AAD8AW49_BIOPF</name>
<dbReference type="SUPFAM" id="SSF101478">
    <property type="entry name" value="ADP-ribosylglycohydrolase"/>
    <property type="match status" value="1"/>
</dbReference>
<keyword evidence="2" id="KW-1185">Reference proteome</keyword>
<comment type="caution">
    <text evidence="1">The sequence shown here is derived from an EMBL/GenBank/DDBJ whole genome shotgun (WGS) entry which is preliminary data.</text>
</comment>
<reference evidence="1" key="2">
    <citation type="submission" date="2023-04" db="EMBL/GenBank/DDBJ databases">
        <authorList>
            <person name="Bu L."/>
            <person name="Lu L."/>
            <person name="Laidemitt M.R."/>
            <person name="Zhang S.M."/>
            <person name="Mutuku M."/>
            <person name="Mkoji G."/>
            <person name="Steinauer M."/>
            <person name="Loker E.S."/>
        </authorList>
    </citation>
    <scope>NUCLEOTIDE SEQUENCE</scope>
    <source>
        <strain evidence="1">KasaAsao</strain>
        <tissue evidence="1">Whole Snail</tissue>
    </source>
</reference>
<gene>
    <name evidence="1" type="ORF">Bpfe_027046</name>
</gene>
<dbReference type="Proteomes" id="UP001233172">
    <property type="component" value="Unassembled WGS sequence"/>
</dbReference>
<evidence type="ECO:0000313" key="2">
    <source>
        <dbReference type="Proteomes" id="UP001233172"/>
    </source>
</evidence>
<proteinExistence type="predicted"/>
<reference evidence="1" key="1">
    <citation type="journal article" date="2023" name="PLoS Negl. Trop. Dis.">
        <title>A genome sequence for Biomphalaria pfeifferi, the major vector snail for the human-infecting parasite Schistosoma mansoni.</title>
        <authorList>
            <person name="Bu L."/>
            <person name="Lu L."/>
            <person name="Laidemitt M.R."/>
            <person name="Zhang S.M."/>
            <person name="Mutuku M."/>
            <person name="Mkoji G."/>
            <person name="Steinauer M."/>
            <person name="Loker E.S."/>
        </authorList>
    </citation>
    <scope>NUCLEOTIDE SEQUENCE</scope>
    <source>
        <strain evidence="1">KasaAsao</strain>
    </source>
</reference>
<dbReference type="InterPro" id="IPR036705">
    <property type="entry name" value="Ribosyl_crysJ1_sf"/>
</dbReference>
<organism evidence="1 2">
    <name type="scientific">Biomphalaria pfeifferi</name>
    <name type="common">Bloodfluke planorb</name>
    <name type="synonym">Freshwater snail</name>
    <dbReference type="NCBI Taxonomy" id="112525"/>
    <lineage>
        <taxon>Eukaryota</taxon>
        <taxon>Metazoa</taxon>
        <taxon>Spiralia</taxon>
        <taxon>Lophotrochozoa</taxon>
        <taxon>Mollusca</taxon>
        <taxon>Gastropoda</taxon>
        <taxon>Heterobranchia</taxon>
        <taxon>Euthyneura</taxon>
        <taxon>Panpulmonata</taxon>
        <taxon>Hygrophila</taxon>
        <taxon>Lymnaeoidea</taxon>
        <taxon>Planorbidae</taxon>
        <taxon>Biomphalaria</taxon>
    </lineage>
</organism>
<dbReference type="EMBL" id="JASAOG010000215">
    <property type="protein sequence ID" value="KAK0043483.1"/>
    <property type="molecule type" value="Genomic_DNA"/>
</dbReference>
<protein>
    <submittedName>
        <fullName evidence="1">Crystallin J1C</fullName>
    </submittedName>
</protein>
<sequence>MLEIDETLVMQDCNNIAILARNLPESFQSTLHGVVTAAGYVAGIRSTIKVGGCNASRSGFIGACLAAKDGLDTIPESWKLKTKRFPEVYDLATKLVKLTV</sequence>
<dbReference type="AlphaFoldDB" id="A0AAD8AW49"/>